<evidence type="ECO:0008006" key="4">
    <source>
        <dbReference type="Google" id="ProtNLM"/>
    </source>
</evidence>
<dbReference type="Proteomes" id="UP000658127">
    <property type="component" value="Unassembled WGS sequence"/>
</dbReference>
<dbReference type="RefSeq" id="WP_189033574.1">
    <property type="nucleotide sequence ID" value="NZ_BMNE01000008.1"/>
</dbReference>
<feature type="chain" id="PRO_5046927948" description="Lipoprotein" evidence="1">
    <location>
        <begin position="20"/>
        <end position="174"/>
    </location>
</feature>
<keyword evidence="1" id="KW-0732">Signal</keyword>
<proteinExistence type="predicted"/>
<dbReference type="PROSITE" id="PS51257">
    <property type="entry name" value="PROKAR_LIPOPROTEIN"/>
    <property type="match status" value="1"/>
</dbReference>
<gene>
    <name evidence="2" type="ORF">GCM10011610_57070</name>
</gene>
<feature type="signal peptide" evidence="1">
    <location>
        <begin position="1"/>
        <end position="19"/>
    </location>
</feature>
<evidence type="ECO:0000256" key="1">
    <source>
        <dbReference type="SAM" id="SignalP"/>
    </source>
</evidence>
<reference evidence="3" key="1">
    <citation type="journal article" date="2019" name="Int. J. Syst. Evol. Microbiol.">
        <title>The Global Catalogue of Microorganisms (GCM) 10K type strain sequencing project: providing services to taxonomists for standard genome sequencing and annotation.</title>
        <authorList>
            <consortium name="The Broad Institute Genomics Platform"/>
            <consortium name="The Broad Institute Genome Sequencing Center for Infectious Disease"/>
            <person name="Wu L."/>
            <person name="Ma J."/>
        </authorList>
    </citation>
    <scope>NUCLEOTIDE SEQUENCE [LARGE SCALE GENOMIC DNA]</scope>
    <source>
        <strain evidence="3">CGMCC 4.7329</strain>
    </source>
</reference>
<comment type="caution">
    <text evidence="2">The sequence shown here is derived from an EMBL/GenBank/DDBJ whole genome shotgun (WGS) entry which is preliminary data.</text>
</comment>
<keyword evidence="3" id="KW-1185">Reference proteome</keyword>
<organism evidence="2 3">
    <name type="scientific">Nocardia rhizosphaerihabitans</name>
    <dbReference type="NCBI Taxonomy" id="1691570"/>
    <lineage>
        <taxon>Bacteria</taxon>
        <taxon>Bacillati</taxon>
        <taxon>Actinomycetota</taxon>
        <taxon>Actinomycetes</taxon>
        <taxon>Mycobacteriales</taxon>
        <taxon>Nocardiaceae</taxon>
        <taxon>Nocardia</taxon>
    </lineage>
</organism>
<protein>
    <recommendedName>
        <fullName evidence="4">Lipoprotein</fullName>
    </recommendedName>
</protein>
<evidence type="ECO:0000313" key="2">
    <source>
        <dbReference type="EMBL" id="GGN94288.1"/>
    </source>
</evidence>
<accession>A0ABQ2KW74</accession>
<name>A0ABQ2KW74_9NOCA</name>
<dbReference type="EMBL" id="BMNE01000008">
    <property type="protein sequence ID" value="GGN94288.1"/>
    <property type="molecule type" value="Genomic_DNA"/>
</dbReference>
<sequence>MIRSAIATSVIVTATAVLGTGCAAIESSDSSAQSSTCATKFRFGTAEPLGLISRFADQANSAASTGSTTTMRSIAASAGWKDGWDRVVEVPQGITIDELNRRTGADSVCWNNVPEGSSSDAPQKGYYLFLDGTQPVQSTSWSGKHDRAFDFTGTDQILADTPLIGTGQGTLRPA</sequence>
<evidence type="ECO:0000313" key="3">
    <source>
        <dbReference type="Proteomes" id="UP000658127"/>
    </source>
</evidence>